<organism evidence="2">
    <name type="scientific">viral metagenome</name>
    <dbReference type="NCBI Taxonomy" id="1070528"/>
    <lineage>
        <taxon>unclassified sequences</taxon>
        <taxon>metagenomes</taxon>
        <taxon>organismal metagenomes</taxon>
    </lineage>
</organism>
<evidence type="ECO:0008006" key="3">
    <source>
        <dbReference type="Google" id="ProtNLM"/>
    </source>
</evidence>
<protein>
    <recommendedName>
        <fullName evidence="3">Protein kinase domain-containing protein</fullName>
    </recommendedName>
</protein>
<dbReference type="SUPFAM" id="SSF56112">
    <property type="entry name" value="Protein kinase-like (PK-like)"/>
    <property type="match status" value="1"/>
</dbReference>
<proteinExistence type="predicted"/>
<feature type="compositionally biased region" description="Basic residues" evidence="1">
    <location>
        <begin position="416"/>
        <end position="446"/>
    </location>
</feature>
<accession>A0A6C0BZ19</accession>
<dbReference type="AlphaFoldDB" id="A0A6C0BZ19"/>
<name>A0A6C0BZ19_9ZZZZ</name>
<evidence type="ECO:0000256" key="1">
    <source>
        <dbReference type="SAM" id="MobiDB-lite"/>
    </source>
</evidence>
<dbReference type="InterPro" id="IPR011009">
    <property type="entry name" value="Kinase-like_dom_sf"/>
</dbReference>
<dbReference type="EMBL" id="MN739300">
    <property type="protein sequence ID" value="QHS97597.1"/>
    <property type="molecule type" value="Genomic_DNA"/>
</dbReference>
<evidence type="ECO:0000313" key="2">
    <source>
        <dbReference type="EMBL" id="QHS97597.1"/>
    </source>
</evidence>
<feature type="region of interest" description="Disordered" evidence="1">
    <location>
        <begin position="391"/>
        <end position="450"/>
    </location>
</feature>
<reference evidence="2" key="1">
    <citation type="journal article" date="2020" name="Nature">
        <title>Giant virus diversity and host interactions through global metagenomics.</title>
        <authorList>
            <person name="Schulz F."/>
            <person name="Roux S."/>
            <person name="Paez-Espino D."/>
            <person name="Jungbluth S."/>
            <person name="Walsh D.A."/>
            <person name="Denef V.J."/>
            <person name="McMahon K.D."/>
            <person name="Konstantinidis K.T."/>
            <person name="Eloe-Fadrosh E.A."/>
            <person name="Kyrpides N.C."/>
            <person name="Woyke T."/>
        </authorList>
    </citation>
    <scope>NUCLEOTIDE SEQUENCE</scope>
    <source>
        <strain evidence="2">GVMAG-M-3300020182-33</strain>
    </source>
</reference>
<sequence length="516" mass="58848">MAVPSVALQEQLSQKAAKSTLWSDGGYNTIIDDATHPKRLWRISRGTDLGKRERHVEEWETEADLTEALGDANIGPFVYDKLAKDSYLTTRYSRVALSLERYTEDLHSAFFKQWDDEDTETTPWPGYRGNDAEFGDMCGKELLLRFMQLGQLCLLHADLKPENVLVRLHGDKSLSKLCIIDYDPQFMYYGCACLDDLIDKLPEKYQKAASARDPEWKQSLRVSYFCLLNIILMWCWLDYYQDKHGLTRASSKCYMQLSRALAASTFPLDVFSMDRLPQTMQVRLKGWQKRYFGNKSVHATAEKHFKKLRSVSYDWNAGPNVAGHHAGHIAPWPACSPDDEGRCDAIIPIKTTRRKLSVIAAEAGSMTCPQALQNKEPSGLKHKDALSSVYGENKSPLDHRGSYVSGESSYNQKERTKQRHKIKRRASHGKRKFPVGRPHSYRKATRRYSSPRVVHPSMLDATANAHLLPPHSHSLPFYNAIPHSPWAHHSSPLIPLQYNTYPHAYVPRSNSLDEAR</sequence>